<dbReference type="Proteomes" id="UP000472372">
    <property type="component" value="Chromosome 3"/>
</dbReference>
<reference evidence="2" key="1">
    <citation type="submission" date="2021-02" db="EMBL/GenBank/DDBJ databases">
        <authorList>
            <person name="Syme A R."/>
            <person name="Syme A R."/>
            <person name="Moolhuijzen P."/>
        </authorList>
    </citation>
    <scope>NUCLEOTIDE SEQUENCE</scope>
    <source>
        <strain evidence="2">W1-1</strain>
    </source>
</reference>
<organism evidence="2 3">
    <name type="scientific">Pyrenophora teres f. teres</name>
    <dbReference type="NCBI Taxonomy" id="97479"/>
    <lineage>
        <taxon>Eukaryota</taxon>
        <taxon>Fungi</taxon>
        <taxon>Dikarya</taxon>
        <taxon>Ascomycota</taxon>
        <taxon>Pezizomycotina</taxon>
        <taxon>Dothideomycetes</taxon>
        <taxon>Pleosporomycetidae</taxon>
        <taxon>Pleosporales</taxon>
        <taxon>Pleosporineae</taxon>
        <taxon>Pleosporaceae</taxon>
        <taxon>Pyrenophora</taxon>
    </lineage>
</organism>
<gene>
    <name evidence="2" type="ORF">PTTW11_03777</name>
</gene>
<proteinExistence type="predicted"/>
<feature type="compositionally biased region" description="Polar residues" evidence="1">
    <location>
        <begin position="1"/>
        <end position="13"/>
    </location>
</feature>
<accession>A0A6S6VXD4</accession>
<dbReference type="AlphaFoldDB" id="A0A6S6VXD4"/>
<name>A0A6S6VXD4_9PLEO</name>
<evidence type="ECO:0000313" key="3">
    <source>
        <dbReference type="Proteomes" id="UP000472372"/>
    </source>
</evidence>
<feature type="region of interest" description="Disordered" evidence="1">
    <location>
        <begin position="1"/>
        <end position="73"/>
    </location>
</feature>
<evidence type="ECO:0000313" key="2">
    <source>
        <dbReference type="EMBL" id="CAE7024546.1"/>
    </source>
</evidence>
<feature type="region of interest" description="Disordered" evidence="1">
    <location>
        <begin position="217"/>
        <end position="261"/>
    </location>
</feature>
<sequence length="277" mass="29173">MPCRVFSSSSRPATQGCAAAVNIPHPSSVGSSPPPARPGLAHVATTPSRPETGRGSKPSAKPHQPSTHKPSYGSLRALKEPAIGCGYEICLLLSPAGRLNEPGVAAAAPKQWSVASALNYGACLQRTECPIDRGVVPSTLSLCHSVSWRNQAAGKRPQGHHRTPLYGRCQPDARQMPSPVPTNRRLQHGGAGGAAPVRPEPATALCACRPLAATVQEVQRPQPTAPRRAQKHSEERTSTWRSTHLGRMYDGGAPGQASGRLSWAGPKNPLLIPPCLL</sequence>
<feature type="region of interest" description="Disordered" evidence="1">
    <location>
        <begin position="170"/>
        <end position="197"/>
    </location>
</feature>
<evidence type="ECO:0000256" key="1">
    <source>
        <dbReference type="SAM" id="MobiDB-lite"/>
    </source>
</evidence>
<dbReference type="EMBL" id="HG992979">
    <property type="protein sequence ID" value="CAE7024546.1"/>
    <property type="molecule type" value="Genomic_DNA"/>
</dbReference>
<protein>
    <submittedName>
        <fullName evidence="2">Uncharacterized protein</fullName>
    </submittedName>
</protein>